<evidence type="ECO:0000256" key="2">
    <source>
        <dbReference type="ARBA" id="ARBA00023015"/>
    </source>
</evidence>
<dbReference type="Proteomes" id="UP001060336">
    <property type="component" value="Chromosome"/>
</dbReference>
<dbReference type="InterPro" id="IPR005119">
    <property type="entry name" value="LysR_subst-bd"/>
</dbReference>
<evidence type="ECO:0000259" key="5">
    <source>
        <dbReference type="PROSITE" id="PS50931"/>
    </source>
</evidence>
<proteinExistence type="inferred from homology"/>
<reference evidence="6" key="1">
    <citation type="submission" date="2022-08" db="EMBL/GenBank/DDBJ databases">
        <title>Nisaea acidiphila sp. nov., isolated from a marine algal debris and emended description of the genus Nisaea Urios et al. 2008.</title>
        <authorList>
            <person name="Kwon K."/>
        </authorList>
    </citation>
    <scope>NUCLEOTIDE SEQUENCE</scope>
    <source>
        <strain evidence="6">MEBiC11861</strain>
    </source>
</reference>
<keyword evidence="3" id="KW-0238">DNA-binding</keyword>
<dbReference type="FunFam" id="1.10.10.10:FF:000001">
    <property type="entry name" value="LysR family transcriptional regulator"/>
    <property type="match status" value="1"/>
</dbReference>
<dbReference type="RefSeq" id="WP_257766692.1">
    <property type="nucleotide sequence ID" value="NZ_CP102480.1"/>
</dbReference>
<comment type="similarity">
    <text evidence="1">Belongs to the LysR transcriptional regulatory family.</text>
</comment>
<dbReference type="InterPro" id="IPR036390">
    <property type="entry name" value="WH_DNA-bd_sf"/>
</dbReference>
<dbReference type="EMBL" id="CP102480">
    <property type="protein sequence ID" value="UUX48184.1"/>
    <property type="molecule type" value="Genomic_DNA"/>
</dbReference>
<protein>
    <submittedName>
        <fullName evidence="6">LysR substrate-binding domain-containing protein</fullName>
    </submittedName>
</protein>
<evidence type="ECO:0000313" key="6">
    <source>
        <dbReference type="EMBL" id="UUX48184.1"/>
    </source>
</evidence>
<dbReference type="Pfam" id="PF03466">
    <property type="entry name" value="LysR_substrate"/>
    <property type="match status" value="1"/>
</dbReference>
<feature type="domain" description="HTH lysR-type" evidence="5">
    <location>
        <begin position="1"/>
        <end position="58"/>
    </location>
</feature>
<gene>
    <name evidence="6" type="ORF">NUH88_12235</name>
</gene>
<dbReference type="InterPro" id="IPR036388">
    <property type="entry name" value="WH-like_DNA-bd_sf"/>
</dbReference>
<accession>A0A9J7AL18</accession>
<keyword evidence="4" id="KW-0804">Transcription</keyword>
<evidence type="ECO:0000256" key="1">
    <source>
        <dbReference type="ARBA" id="ARBA00009437"/>
    </source>
</evidence>
<dbReference type="SUPFAM" id="SSF46785">
    <property type="entry name" value="Winged helix' DNA-binding domain"/>
    <property type="match status" value="1"/>
</dbReference>
<dbReference type="Gene3D" id="1.10.10.10">
    <property type="entry name" value="Winged helix-like DNA-binding domain superfamily/Winged helix DNA-binding domain"/>
    <property type="match status" value="1"/>
</dbReference>
<dbReference type="GO" id="GO:0003700">
    <property type="term" value="F:DNA-binding transcription factor activity"/>
    <property type="evidence" value="ECO:0007669"/>
    <property type="project" value="InterPro"/>
</dbReference>
<dbReference type="PANTHER" id="PTHR30419">
    <property type="entry name" value="HTH-TYPE TRANSCRIPTIONAL REGULATOR YBHD"/>
    <property type="match status" value="1"/>
</dbReference>
<keyword evidence="7" id="KW-1185">Reference proteome</keyword>
<evidence type="ECO:0000256" key="3">
    <source>
        <dbReference type="ARBA" id="ARBA00023125"/>
    </source>
</evidence>
<dbReference type="SUPFAM" id="SSF53850">
    <property type="entry name" value="Periplasmic binding protein-like II"/>
    <property type="match status" value="1"/>
</dbReference>
<dbReference type="GO" id="GO:0003677">
    <property type="term" value="F:DNA binding"/>
    <property type="evidence" value="ECO:0007669"/>
    <property type="project" value="UniProtKB-KW"/>
</dbReference>
<dbReference type="AlphaFoldDB" id="A0A9J7AL18"/>
<dbReference type="PRINTS" id="PR00039">
    <property type="entry name" value="HTHLYSR"/>
</dbReference>
<dbReference type="GO" id="GO:0005829">
    <property type="term" value="C:cytosol"/>
    <property type="evidence" value="ECO:0007669"/>
    <property type="project" value="TreeGrafter"/>
</dbReference>
<evidence type="ECO:0000313" key="7">
    <source>
        <dbReference type="Proteomes" id="UP001060336"/>
    </source>
</evidence>
<dbReference type="KEGG" id="naci:NUH88_12235"/>
<dbReference type="Gene3D" id="3.40.190.10">
    <property type="entry name" value="Periplasmic binding protein-like II"/>
    <property type="match status" value="2"/>
</dbReference>
<organism evidence="6 7">
    <name type="scientific">Nisaea acidiphila</name>
    <dbReference type="NCBI Taxonomy" id="1862145"/>
    <lineage>
        <taxon>Bacteria</taxon>
        <taxon>Pseudomonadati</taxon>
        <taxon>Pseudomonadota</taxon>
        <taxon>Alphaproteobacteria</taxon>
        <taxon>Rhodospirillales</taxon>
        <taxon>Thalassobaculaceae</taxon>
        <taxon>Nisaea</taxon>
    </lineage>
</organism>
<dbReference type="InterPro" id="IPR050950">
    <property type="entry name" value="HTH-type_LysR_regulators"/>
</dbReference>
<evidence type="ECO:0000256" key="4">
    <source>
        <dbReference type="ARBA" id="ARBA00023163"/>
    </source>
</evidence>
<dbReference type="Pfam" id="PF00126">
    <property type="entry name" value="HTH_1"/>
    <property type="match status" value="1"/>
</dbReference>
<dbReference type="InterPro" id="IPR000847">
    <property type="entry name" value="LysR_HTH_N"/>
</dbReference>
<name>A0A9J7AL18_9PROT</name>
<keyword evidence="2" id="KW-0805">Transcription regulation</keyword>
<sequence length="294" mass="31608">MSLRRLQIFLEVAARGSFAAAADRLGLAQSAVSMQMRNLEEELGADLFDRSRRPPVLNDRGLALVPEAREVLTKYDDLKRIVRGGGAIAGTLRLGVIQTASTGVLPGALTALHEHYPDLRVRIESGLSAGLLGRVVHGELDAAILTAPERLPGELKAHLVFEEPLSVIAPKAFTGGSDADLLTRHPFIRFNRRTGVGRIIEHALRDRALSVDEAMELDAIEPIIEMVSCGLGVAVVPDSALGRETREAIRVLPFGDPVATRQVIVVERHASPRAALTEVLVAALTGLLLCNIIT</sequence>
<dbReference type="PROSITE" id="PS50931">
    <property type="entry name" value="HTH_LYSR"/>
    <property type="match status" value="1"/>
</dbReference>